<dbReference type="Pfam" id="PF07070">
    <property type="entry name" value="Spo0M"/>
    <property type="match status" value="1"/>
</dbReference>
<dbReference type="PANTHER" id="PTHR40053">
    <property type="entry name" value="SPORULATION-CONTROL PROTEIN SPO0M"/>
    <property type="match status" value="1"/>
</dbReference>
<proteinExistence type="predicted"/>
<gene>
    <name evidence="1" type="ORF">H1164_00355</name>
</gene>
<dbReference type="Proteomes" id="UP000530514">
    <property type="component" value="Unassembled WGS sequence"/>
</dbReference>
<accession>A0A7W2AH19</accession>
<dbReference type="PANTHER" id="PTHR40053:SF1">
    <property type="entry name" value="SPORULATION-CONTROL PROTEIN SPO0M"/>
    <property type="match status" value="1"/>
</dbReference>
<evidence type="ECO:0000313" key="2">
    <source>
        <dbReference type="Proteomes" id="UP000530514"/>
    </source>
</evidence>
<dbReference type="RefSeq" id="WP_033099200.1">
    <property type="nucleotide sequence ID" value="NZ_JACEIP010000001.1"/>
</dbReference>
<reference evidence="1 2" key="1">
    <citation type="submission" date="2020-07" db="EMBL/GenBank/DDBJ databases">
        <authorList>
            <person name="Feng H."/>
        </authorList>
    </citation>
    <scope>NUCLEOTIDE SEQUENCE [LARGE SCALE GENOMIC DNA]</scope>
    <source>
        <strain evidence="2">s-11</strain>
    </source>
</reference>
<comment type="caution">
    <text evidence="1">The sequence shown here is derived from an EMBL/GenBank/DDBJ whole genome shotgun (WGS) entry which is preliminary data.</text>
</comment>
<name>A0A7W2AH19_9BACL</name>
<keyword evidence="2" id="KW-1185">Reference proteome</keyword>
<dbReference type="OrthoDB" id="2351239at2"/>
<protein>
    <submittedName>
        <fullName evidence="1">Sporulation protein</fullName>
    </submittedName>
</protein>
<dbReference type="EMBL" id="JACEIP010000001">
    <property type="protein sequence ID" value="MBA4541363.1"/>
    <property type="molecule type" value="Genomic_DNA"/>
</dbReference>
<sequence>MFKEILASMKIGSAKVNAVLDKTTFRQEEEIEGLIEIEGGDVEQEIKEINLQLLVDIVGDQHFPFIWQEQKINPIGVIAPYEKRSIPFAFALAENVPITTPNYKILLRTELAIDYAIDPKDRDVIAVEAHPFLNLAIESLKRLDLDLSYVGHTTEFAGDKVRGCPFHQEFVFSLPSQYDYLSDVRLVNFGGGIMALELHKQKDEENHAVDDRRRVNFTVDEEDLQDNGARLTAFFQKQLEQK</sequence>
<evidence type="ECO:0000313" key="1">
    <source>
        <dbReference type="EMBL" id="MBA4541363.1"/>
    </source>
</evidence>
<dbReference type="InterPro" id="IPR009776">
    <property type="entry name" value="Spore_0_M"/>
</dbReference>
<dbReference type="AlphaFoldDB" id="A0A7W2AH19"/>
<organism evidence="1 2">
    <name type="scientific">Thermoactinomyces daqus</name>
    <dbReference type="NCBI Taxonomy" id="1329516"/>
    <lineage>
        <taxon>Bacteria</taxon>
        <taxon>Bacillati</taxon>
        <taxon>Bacillota</taxon>
        <taxon>Bacilli</taxon>
        <taxon>Bacillales</taxon>
        <taxon>Thermoactinomycetaceae</taxon>
        <taxon>Thermoactinomyces</taxon>
    </lineage>
</organism>